<sequence length="85" mass="8859">MDGLNSDADAGAGRNNIAELANAYPTSALVVGVSMNGEVDAVASGQYNANIDTLLNTLLVTIGLFIFAGHMRLMDHGMATHRVVL</sequence>
<organism evidence="2 3">
    <name type="scientific">Vibrio variabilis</name>
    <dbReference type="NCBI Taxonomy" id="990271"/>
    <lineage>
        <taxon>Bacteria</taxon>
        <taxon>Pseudomonadati</taxon>
        <taxon>Pseudomonadota</taxon>
        <taxon>Gammaproteobacteria</taxon>
        <taxon>Vibrionales</taxon>
        <taxon>Vibrionaceae</taxon>
        <taxon>Vibrio</taxon>
    </lineage>
</organism>
<evidence type="ECO:0000313" key="2">
    <source>
        <dbReference type="EMBL" id="GAL31028.1"/>
    </source>
</evidence>
<keyword evidence="3" id="KW-1185">Reference proteome</keyword>
<name>A0ABQ0JQL5_9VIBR</name>
<accession>A0ABQ0JQL5</accession>
<dbReference type="Proteomes" id="UP000029223">
    <property type="component" value="Unassembled WGS sequence"/>
</dbReference>
<keyword evidence="1" id="KW-0472">Membrane</keyword>
<dbReference type="EMBL" id="BBMS01000126">
    <property type="protein sequence ID" value="GAL31028.1"/>
    <property type="molecule type" value="Genomic_DNA"/>
</dbReference>
<evidence type="ECO:0000256" key="1">
    <source>
        <dbReference type="SAM" id="Phobius"/>
    </source>
</evidence>
<reference evidence="3" key="1">
    <citation type="submission" date="2014-09" db="EMBL/GenBank/DDBJ databases">
        <title>Vibrio variabilis JCM 19239. (C206) whole genome shotgun sequence.</title>
        <authorList>
            <person name="Sawabe T."/>
            <person name="Meirelles P."/>
            <person name="Nakanishi M."/>
            <person name="Sayaka M."/>
            <person name="Hattori M."/>
            <person name="Ohkuma M."/>
        </authorList>
    </citation>
    <scope>NUCLEOTIDE SEQUENCE [LARGE SCALE GENOMIC DNA]</scope>
    <source>
        <strain evidence="3">JCM 19239</strain>
    </source>
</reference>
<protein>
    <submittedName>
        <fullName evidence="2">Uncharacterized protein</fullName>
    </submittedName>
</protein>
<keyword evidence="1" id="KW-0812">Transmembrane</keyword>
<comment type="caution">
    <text evidence="2">The sequence shown here is derived from an EMBL/GenBank/DDBJ whole genome shotgun (WGS) entry which is preliminary data.</text>
</comment>
<keyword evidence="1" id="KW-1133">Transmembrane helix</keyword>
<gene>
    <name evidence="2" type="ORF">JCM19239_1611</name>
</gene>
<feature type="transmembrane region" description="Helical" evidence="1">
    <location>
        <begin position="54"/>
        <end position="73"/>
    </location>
</feature>
<dbReference type="Gene3D" id="3.20.20.80">
    <property type="entry name" value="Glycosidases"/>
    <property type="match status" value="1"/>
</dbReference>
<evidence type="ECO:0000313" key="3">
    <source>
        <dbReference type="Proteomes" id="UP000029223"/>
    </source>
</evidence>
<proteinExistence type="predicted"/>